<proteinExistence type="predicted"/>
<evidence type="ECO:0000313" key="3">
    <source>
        <dbReference type="Proteomes" id="UP000064967"/>
    </source>
</evidence>
<accession>A0A0K1PKP0</accession>
<organism evidence="2 3">
    <name type="scientific">Labilithrix luteola</name>
    <dbReference type="NCBI Taxonomy" id="1391654"/>
    <lineage>
        <taxon>Bacteria</taxon>
        <taxon>Pseudomonadati</taxon>
        <taxon>Myxococcota</taxon>
        <taxon>Polyangia</taxon>
        <taxon>Polyangiales</taxon>
        <taxon>Labilitrichaceae</taxon>
        <taxon>Labilithrix</taxon>
    </lineage>
</organism>
<keyword evidence="3" id="KW-1185">Reference proteome</keyword>
<protein>
    <submittedName>
        <fullName evidence="2">Uncharacterized protein</fullName>
    </submittedName>
</protein>
<name>A0A0K1PKP0_9BACT</name>
<evidence type="ECO:0000256" key="1">
    <source>
        <dbReference type="SAM" id="MobiDB-lite"/>
    </source>
</evidence>
<dbReference type="KEGG" id="llu:AKJ09_00625"/>
<feature type="compositionally biased region" description="Basic and acidic residues" evidence="1">
    <location>
        <begin position="144"/>
        <end position="159"/>
    </location>
</feature>
<reference evidence="2 3" key="1">
    <citation type="submission" date="2015-08" db="EMBL/GenBank/DDBJ databases">
        <authorList>
            <person name="Babu N.S."/>
            <person name="Beckwith C.J."/>
            <person name="Beseler K.G."/>
            <person name="Brison A."/>
            <person name="Carone J.V."/>
            <person name="Caskin T.P."/>
            <person name="Diamond M."/>
            <person name="Durham M.E."/>
            <person name="Foxe J.M."/>
            <person name="Go M."/>
            <person name="Henderson B.A."/>
            <person name="Jones I.B."/>
            <person name="McGettigan J.A."/>
            <person name="Micheletti S.J."/>
            <person name="Nasrallah M.E."/>
            <person name="Ortiz D."/>
            <person name="Piller C.R."/>
            <person name="Privatt S.R."/>
            <person name="Schneider S.L."/>
            <person name="Sharp S."/>
            <person name="Smith T.C."/>
            <person name="Stanton J.D."/>
            <person name="Ullery H.E."/>
            <person name="Wilson R.J."/>
            <person name="Serrano M.G."/>
            <person name="Buck G."/>
            <person name="Lee V."/>
            <person name="Wang Y."/>
            <person name="Carvalho R."/>
            <person name="Voegtly L."/>
            <person name="Shi R."/>
            <person name="Duckworth R."/>
            <person name="Johnson A."/>
            <person name="Loviza R."/>
            <person name="Walstead R."/>
            <person name="Shah Z."/>
            <person name="Kiflezghi M."/>
            <person name="Wade K."/>
            <person name="Ball S.L."/>
            <person name="Bradley K.W."/>
            <person name="Asai D.J."/>
            <person name="Bowman C.A."/>
            <person name="Russell D.A."/>
            <person name="Pope W.H."/>
            <person name="Jacobs-Sera D."/>
            <person name="Hendrix R.W."/>
            <person name="Hatfull G.F."/>
        </authorList>
    </citation>
    <scope>NUCLEOTIDE SEQUENCE [LARGE SCALE GENOMIC DNA]</scope>
    <source>
        <strain evidence="2 3">DSM 27648</strain>
    </source>
</reference>
<sequence length="329" mass="35128">MAVTVATGLGWLVLLHARLAEAAPFELDWSAPEGCPSRERIVEASLARLGEGPSRGAPELLVKGNVTVTGASITADFQVRDAAGTELGERGVRFEESRCADITESAALVLAMMIAVARPQAAPSSPDAHATSEDTEPRAVLPDRPSRPARESQPPRERVPMTIGASALMSAGLLPEIGFGGALRWTATFATPVLVGLEGSFEMSPSVRAAEGEAVFRYLDAGALVGYRVMRSRWLELIPLVEARAGVALVTTRGFRASYDATRFVSVLAAGVLGRVPLSSTLRLDVLPDVRVPLVADEFVLRQPERIVSVHRSATIETRLAVGIAWEFR</sequence>
<dbReference type="AlphaFoldDB" id="A0A0K1PKP0"/>
<dbReference type="EMBL" id="CP012333">
    <property type="protein sequence ID" value="AKU93961.1"/>
    <property type="molecule type" value="Genomic_DNA"/>
</dbReference>
<evidence type="ECO:0000313" key="2">
    <source>
        <dbReference type="EMBL" id="AKU93961.1"/>
    </source>
</evidence>
<feature type="region of interest" description="Disordered" evidence="1">
    <location>
        <begin position="121"/>
        <end position="160"/>
    </location>
</feature>
<dbReference type="STRING" id="1391654.AKJ09_00625"/>
<gene>
    <name evidence="2" type="ORF">AKJ09_00625</name>
</gene>
<dbReference type="Proteomes" id="UP000064967">
    <property type="component" value="Chromosome"/>
</dbReference>